<dbReference type="SUPFAM" id="SSF47240">
    <property type="entry name" value="Ferritin-like"/>
    <property type="match status" value="1"/>
</dbReference>
<dbReference type="AlphaFoldDB" id="A0A0U4CLF0"/>
<keyword evidence="2" id="KW-1185">Reference proteome</keyword>
<dbReference type="PANTHER" id="PTHR30565:SF9">
    <property type="entry name" value="PROTEIN YCIF"/>
    <property type="match status" value="1"/>
</dbReference>
<dbReference type="Pfam" id="PF05974">
    <property type="entry name" value="DUF892"/>
    <property type="match status" value="1"/>
</dbReference>
<dbReference type="Gene3D" id="1.20.1260.10">
    <property type="match status" value="1"/>
</dbReference>
<evidence type="ECO:0000313" key="2">
    <source>
        <dbReference type="Proteomes" id="UP000059542"/>
    </source>
</evidence>
<dbReference type="PANTHER" id="PTHR30565">
    <property type="entry name" value="PROTEIN YCIF"/>
    <property type="match status" value="1"/>
</dbReference>
<evidence type="ECO:0000313" key="1">
    <source>
        <dbReference type="EMBL" id="ALW84078.1"/>
    </source>
</evidence>
<dbReference type="STRING" id="1411621.AUC43_02565"/>
<gene>
    <name evidence="1" type="ORF">AUC43_02565</name>
</gene>
<dbReference type="KEGG" id="hyg:AUC43_02565"/>
<dbReference type="EMBL" id="CP013909">
    <property type="protein sequence ID" value="ALW84078.1"/>
    <property type="molecule type" value="Genomic_DNA"/>
</dbReference>
<sequence>MLYAMNQLRTMRDLLVHDIQMMYSAEQLGLEGLATLVENTSEPRLKAAFEKHGVETRRQVARLEQIMDLMEVKPSREVCSAMKGLLTDAEKLMRKESTPQVLDAMLLAAAQKMEHYEIACYGTAVRMTEDMGMTQAAELLRQTLEEEKKTDEILNEIAKLRVNVKAEMM</sequence>
<dbReference type="InterPro" id="IPR047114">
    <property type="entry name" value="YciF"/>
</dbReference>
<dbReference type="InterPro" id="IPR009078">
    <property type="entry name" value="Ferritin-like_SF"/>
</dbReference>
<organism evidence="1 2">
    <name type="scientific">Hymenobacter sedentarius</name>
    <dbReference type="NCBI Taxonomy" id="1411621"/>
    <lineage>
        <taxon>Bacteria</taxon>
        <taxon>Pseudomonadati</taxon>
        <taxon>Bacteroidota</taxon>
        <taxon>Cytophagia</taxon>
        <taxon>Cytophagales</taxon>
        <taxon>Hymenobacteraceae</taxon>
        <taxon>Hymenobacter</taxon>
    </lineage>
</organism>
<dbReference type="InterPro" id="IPR010287">
    <property type="entry name" value="DUF892_YciF-like"/>
</dbReference>
<accession>A0A0U4CLF0</accession>
<dbReference type="Proteomes" id="UP000059542">
    <property type="component" value="Chromosome"/>
</dbReference>
<name>A0A0U4CLF0_9BACT</name>
<dbReference type="InterPro" id="IPR012347">
    <property type="entry name" value="Ferritin-like"/>
</dbReference>
<protein>
    <submittedName>
        <fullName evidence="1">Uncharacterized protein</fullName>
    </submittedName>
</protein>
<reference evidence="1 2" key="1">
    <citation type="submission" date="2015-12" db="EMBL/GenBank/DDBJ databases">
        <authorList>
            <person name="Shamseldin A."/>
            <person name="Moawad H."/>
            <person name="Abd El-Rahim W.M."/>
            <person name="Sadowsky M.J."/>
        </authorList>
    </citation>
    <scope>NUCLEOTIDE SEQUENCE [LARGE SCALE GENOMIC DNA]</scope>
    <source>
        <strain evidence="1 2">DG5B</strain>
    </source>
</reference>
<proteinExistence type="predicted"/>